<dbReference type="PROSITE" id="PS51257">
    <property type="entry name" value="PROKAR_LIPOPROTEIN"/>
    <property type="match status" value="1"/>
</dbReference>
<proteinExistence type="inferred from homology"/>
<protein>
    <recommendedName>
        <fullName evidence="3">D-xylose 1-dehydrogenase (NADP(+), D-xylono-1,5-lactone-forming)</fullName>
        <ecNumber evidence="3">1.1.1.179</ecNumber>
    </recommendedName>
    <alternativeName>
        <fullName evidence="4">D-xylose-NADP dehydrogenase</fullName>
    </alternativeName>
</protein>
<dbReference type="PANTHER" id="PTHR22604">
    <property type="entry name" value="OXIDOREDUCTASES"/>
    <property type="match status" value="1"/>
</dbReference>
<dbReference type="Pfam" id="PF22725">
    <property type="entry name" value="GFO_IDH_MocA_C3"/>
    <property type="match status" value="1"/>
</dbReference>
<evidence type="ECO:0000259" key="6">
    <source>
        <dbReference type="Pfam" id="PF01408"/>
    </source>
</evidence>
<dbReference type="EC" id="1.1.1.179" evidence="3"/>
<dbReference type="SUPFAM" id="SSF55347">
    <property type="entry name" value="Glyceraldehyde-3-phosphate dehydrogenase-like, C-terminal domain"/>
    <property type="match status" value="1"/>
</dbReference>
<dbReference type="PANTHER" id="PTHR22604:SF105">
    <property type="entry name" value="TRANS-1,2-DIHYDROBENZENE-1,2-DIOL DEHYDROGENASE"/>
    <property type="match status" value="1"/>
</dbReference>
<dbReference type="InterPro" id="IPR050984">
    <property type="entry name" value="Gfo/Idh/MocA_domain"/>
</dbReference>
<comment type="caution">
    <text evidence="8">The sequence shown here is derived from an EMBL/GenBank/DDBJ whole genome shotgun (WGS) entry which is preliminary data.</text>
</comment>
<dbReference type="Gene3D" id="3.30.360.10">
    <property type="entry name" value="Dihydrodipicolinate Reductase, domain 2"/>
    <property type="match status" value="1"/>
</dbReference>
<dbReference type="Proteomes" id="UP000037460">
    <property type="component" value="Unassembled WGS sequence"/>
</dbReference>
<organism evidence="8 9">
    <name type="scientific">Chrysochromulina tobinii</name>
    <dbReference type="NCBI Taxonomy" id="1460289"/>
    <lineage>
        <taxon>Eukaryota</taxon>
        <taxon>Haptista</taxon>
        <taxon>Haptophyta</taxon>
        <taxon>Prymnesiophyceae</taxon>
        <taxon>Prymnesiales</taxon>
        <taxon>Chrysochromulinaceae</taxon>
        <taxon>Chrysochromulina</taxon>
    </lineage>
</organism>
<feature type="domain" description="GFO/IDH/MocA-like oxidoreductase" evidence="7">
    <location>
        <begin position="170"/>
        <end position="281"/>
    </location>
</feature>
<dbReference type="InterPro" id="IPR036291">
    <property type="entry name" value="NAD(P)-bd_dom_sf"/>
</dbReference>
<accession>A0A0M0JA28</accession>
<evidence type="ECO:0000256" key="2">
    <source>
        <dbReference type="ARBA" id="ARBA00023002"/>
    </source>
</evidence>
<gene>
    <name evidence="8" type="ORF">Ctob_006091</name>
</gene>
<dbReference type="SUPFAM" id="SSF51735">
    <property type="entry name" value="NAD(P)-binding Rossmann-fold domains"/>
    <property type="match status" value="1"/>
</dbReference>
<comment type="similarity">
    <text evidence="1">Belongs to the Gfo/Idh/MocA family.</text>
</comment>
<keyword evidence="2" id="KW-0560">Oxidoreductase</keyword>
<keyword evidence="9" id="KW-1185">Reference proteome</keyword>
<sequence length="460" mass="49289">MREVVITLLGIALSYALSGCLQRLYSIYCVAIPSKVPPQHRVRVALIGAAKIASQGLLYPAQRVETVEVVAVAAREPERARKLAERWNIVKYGSYEAILADPEVDAVYIALINGVHYRWASAALKAGKHVLCEKPLTSNAAEARELARLANEHSLVLMEGYHNLHHPIARRMRQLVTNGELGKLTHLEVTSGLPSAGAVLAALGLQRPAGAPPPDKMNPALGGGRFLSQGCYAVSMVRYLLGEPDAPPAAAVRSAVMVEDAPGSRADISTEVHLSWRGGEAGDISHVRDSFSSSASSSHIRDNYSSPSAVSVTLRHTSVTPMGFNVHARFDNGSFYAFNFLFPFVYHYLRVCPNGAPSRIEKHYLEKHDAATGAPSAAMGAVPGAMEPPASAAAESSFALQLRAFASAVVIQRRRNLANGSPNTVQEADGALAAFMPESAVRNMELIDAIYDAAKLGRRG</sequence>
<dbReference type="GO" id="GO:0000166">
    <property type="term" value="F:nucleotide binding"/>
    <property type="evidence" value="ECO:0007669"/>
    <property type="project" value="InterPro"/>
</dbReference>
<evidence type="ECO:0000313" key="8">
    <source>
        <dbReference type="EMBL" id="KOO23426.1"/>
    </source>
</evidence>
<evidence type="ECO:0000259" key="7">
    <source>
        <dbReference type="Pfam" id="PF22725"/>
    </source>
</evidence>
<dbReference type="AlphaFoldDB" id="A0A0M0JA28"/>
<feature type="domain" description="Gfo/Idh/MocA-like oxidoreductase N-terminal" evidence="6">
    <location>
        <begin position="42"/>
        <end position="161"/>
    </location>
</feature>
<evidence type="ECO:0000313" key="9">
    <source>
        <dbReference type="Proteomes" id="UP000037460"/>
    </source>
</evidence>
<dbReference type="InterPro" id="IPR000683">
    <property type="entry name" value="Gfo/Idh/MocA-like_OxRdtase_N"/>
</dbReference>
<dbReference type="EMBL" id="JWZX01003194">
    <property type="protein sequence ID" value="KOO23426.1"/>
    <property type="molecule type" value="Genomic_DNA"/>
</dbReference>
<name>A0A0M0JA28_9EUKA</name>
<dbReference type="OrthoDB" id="64915at2759"/>
<evidence type="ECO:0000256" key="5">
    <source>
        <dbReference type="ARBA" id="ARBA00049233"/>
    </source>
</evidence>
<evidence type="ECO:0000256" key="1">
    <source>
        <dbReference type="ARBA" id="ARBA00010928"/>
    </source>
</evidence>
<dbReference type="GO" id="GO:0047837">
    <property type="term" value="F:D-xylose 1-dehydrogenase (NADP+) activity"/>
    <property type="evidence" value="ECO:0007669"/>
    <property type="project" value="UniProtKB-EC"/>
</dbReference>
<comment type="catalytic activity">
    <reaction evidence="5">
        <text>D-xylose + NADP(+) = D-xylono-1,5-lactone + NADPH + H(+)</text>
        <dbReference type="Rhea" id="RHEA:22000"/>
        <dbReference type="ChEBI" id="CHEBI:15378"/>
        <dbReference type="ChEBI" id="CHEBI:15867"/>
        <dbReference type="ChEBI" id="CHEBI:53455"/>
        <dbReference type="ChEBI" id="CHEBI:57783"/>
        <dbReference type="ChEBI" id="CHEBI:58349"/>
        <dbReference type="EC" id="1.1.1.179"/>
    </reaction>
</comment>
<evidence type="ECO:0000256" key="4">
    <source>
        <dbReference type="ARBA" id="ARBA00042988"/>
    </source>
</evidence>
<reference evidence="9" key="1">
    <citation type="journal article" date="2015" name="PLoS Genet.">
        <title>Genome Sequence and Transcriptome Analyses of Chrysochromulina tobin: Metabolic Tools for Enhanced Algal Fitness in the Prominent Order Prymnesiales (Haptophyceae).</title>
        <authorList>
            <person name="Hovde B.T."/>
            <person name="Deodato C.R."/>
            <person name="Hunsperger H.M."/>
            <person name="Ryken S.A."/>
            <person name="Yost W."/>
            <person name="Jha R.K."/>
            <person name="Patterson J."/>
            <person name="Monnat R.J. Jr."/>
            <person name="Barlow S.B."/>
            <person name="Starkenburg S.R."/>
            <person name="Cattolico R.A."/>
        </authorList>
    </citation>
    <scope>NUCLEOTIDE SEQUENCE</scope>
    <source>
        <strain evidence="9">CCMP291</strain>
    </source>
</reference>
<evidence type="ECO:0000256" key="3">
    <source>
        <dbReference type="ARBA" id="ARBA00038984"/>
    </source>
</evidence>
<dbReference type="InterPro" id="IPR055170">
    <property type="entry name" value="GFO_IDH_MocA-like_dom"/>
</dbReference>
<dbReference type="Pfam" id="PF01408">
    <property type="entry name" value="GFO_IDH_MocA"/>
    <property type="match status" value="1"/>
</dbReference>
<dbReference type="Gene3D" id="3.40.50.720">
    <property type="entry name" value="NAD(P)-binding Rossmann-like Domain"/>
    <property type="match status" value="1"/>
</dbReference>